<accession>A0A9X1W7C5</accession>
<keyword evidence="5" id="KW-1185">Reference proteome</keyword>
<dbReference type="RefSeq" id="WP_244354130.1">
    <property type="nucleotide sequence ID" value="NZ_JAJNNZ010000001.1"/>
</dbReference>
<evidence type="ECO:0000256" key="1">
    <source>
        <dbReference type="ARBA" id="ARBA00022988"/>
    </source>
</evidence>
<reference evidence="4" key="1">
    <citation type="submission" date="2021-11" db="EMBL/GenBank/DDBJ databases">
        <title>Vibrio ZSDE26 sp. nov. and Vibrio ZSDZ34 sp. nov., isolated from coastal seawater in Qingdao.</title>
        <authorList>
            <person name="Zhang P."/>
        </authorList>
    </citation>
    <scope>NUCLEOTIDE SEQUENCE</scope>
    <source>
        <strain evidence="4">ZSDZ34</strain>
    </source>
</reference>
<gene>
    <name evidence="3" type="primary">ureF</name>
    <name evidence="4" type="ORF">LNL84_00390</name>
</gene>
<dbReference type="HAMAP" id="MF_01385">
    <property type="entry name" value="UreF"/>
    <property type="match status" value="1"/>
</dbReference>
<dbReference type="EMBL" id="JAJNNZ010000001">
    <property type="protein sequence ID" value="MCJ2375288.1"/>
    <property type="molecule type" value="Genomic_DNA"/>
</dbReference>
<evidence type="ECO:0000313" key="4">
    <source>
        <dbReference type="EMBL" id="MCJ2375288.1"/>
    </source>
</evidence>
<comment type="function">
    <text evidence="3">Required for maturation of urease via the functional incorporation of the urease nickel metallocenter.</text>
</comment>
<dbReference type="GO" id="GO:0016151">
    <property type="term" value="F:nickel cation binding"/>
    <property type="evidence" value="ECO:0007669"/>
    <property type="project" value="UniProtKB-UniRule"/>
</dbReference>
<comment type="subunit">
    <text evidence="3">UreD, UreF and UreG form a complex that acts as a GTP-hydrolysis-dependent molecular chaperone, activating the urease apoprotein by helping to assemble the nickel containing metallocenter of UreC. The UreE protein probably delivers the nickel.</text>
</comment>
<dbReference type="AlphaFoldDB" id="A0A9X1W7C5"/>
<evidence type="ECO:0000256" key="3">
    <source>
        <dbReference type="HAMAP-Rule" id="MF_01385"/>
    </source>
</evidence>
<dbReference type="PIRSF" id="PIRSF009467">
    <property type="entry name" value="Ureas_acces_UreF"/>
    <property type="match status" value="1"/>
</dbReference>
<proteinExistence type="inferred from homology"/>
<dbReference type="Gene3D" id="1.10.4190.10">
    <property type="entry name" value="Urease accessory protein UreF"/>
    <property type="match status" value="1"/>
</dbReference>
<dbReference type="Pfam" id="PF01730">
    <property type="entry name" value="UreF"/>
    <property type="match status" value="1"/>
</dbReference>
<dbReference type="InterPro" id="IPR002639">
    <property type="entry name" value="UreF"/>
</dbReference>
<comment type="similarity">
    <text evidence="3">Belongs to the UreF family.</text>
</comment>
<organism evidence="4 5">
    <name type="scientific">Vibrio gelatinilyticus</name>
    <dbReference type="NCBI Taxonomy" id="2893468"/>
    <lineage>
        <taxon>Bacteria</taxon>
        <taxon>Pseudomonadati</taxon>
        <taxon>Pseudomonadota</taxon>
        <taxon>Gammaproteobacteria</taxon>
        <taxon>Vibrionales</taxon>
        <taxon>Vibrionaceae</taxon>
        <taxon>Vibrio</taxon>
    </lineage>
</organism>
<comment type="subcellular location">
    <subcellularLocation>
        <location evidence="3">Cytoplasm</location>
    </subcellularLocation>
</comment>
<dbReference type="InterPro" id="IPR038277">
    <property type="entry name" value="UreF_sf"/>
</dbReference>
<evidence type="ECO:0000256" key="2">
    <source>
        <dbReference type="ARBA" id="ARBA00023186"/>
    </source>
</evidence>
<dbReference type="Proteomes" id="UP001139488">
    <property type="component" value="Unassembled WGS sequence"/>
</dbReference>
<dbReference type="PANTHER" id="PTHR33620">
    <property type="entry name" value="UREASE ACCESSORY PROTEIN F"/>
    <property type="match status" value="1"/>
</dbReference>
<evidence type="ECO:0000313" key="5">
    <source>
        <dbReference type="Proteomes" id="UP001139488"/>
    </source>
</evidence>
<dbReference type="GO" id="GO:0005737">
    <property type="term" value="C:cytoplasm"/>
    <property type="evidence" value="ECO:0007669"/>
    <property type="project" value="UniProtKB-SubCell"/>
</dbReference>
<sequence>MTVNAAIDNDVSSYRLFQLISPSLPIGGFTYSQGLEWAVEATWVTDRTSMEQWLSNMLFSSVATLELPIIDRLYVAVKAKDTAQIHYLSQMLHSSRETKELRAEEKQRGLALNTLLNRLEIEADGVELTDYPANQLLGFCVAAVHWNIDLMALKKGYLWSWAENLVMAGVKLVPLGQTDGQIALINLSDQFTKALRIAEQTEDWMIGSFTPSVSIASSLHETQYTRLFRS</sequence>
<keyword evidence="1 3" id="KW-0996">Nickel insertion</keyword>
<keyword evidence="2 3" id="KW-0143">Chaperone</keyword>
<protein>
    <recommendedName>
        <fullName evidence="3">Urease accessory protein UreF</fullName>
    </recommendedName>
</protein>
<keyword evidence="3" id="KW-0963">Cytoplasm</keyword>
<comment type="caution">
    <text evidence="4">The sequence shown here is derived from an EMBL/GenBank/DDBJ whole genome shotgun (WGS) entry which is preliminary data.</text>
</comment>
<dbReference type="PANTHER" id="PTHR33620:SF1">
    <property type="entry name" value="UREASE ACCESSORY PROTEIN F"/>
    <property type="match status" value="1"/>
</dbReference>
<name>A0A9X1W7C5_9VIBR</name>